<evidence type="ECO:0000313" key="1">
    <source>
        <dbReference type="EMBL" id="KAK6782563.1"/>
    </source>
</evidence>
<protein>
    <submittedName>
        <fullName evidence="1">Uncharacterized protein</fullName>
    </submittedName>
</protein>
<dbReference type="Proteomes" id="UP001371456">
    <property type="component" value="Unassembled WGS sequence"/>
</dbReference>
<organism evidence="1 2">
    <name type="scientific">Solanum bulbocastanum</name>
    <name type="common">Wild potato</name>
    <dbReference type="NCBI Taxonomy" id="147425"/>
    <lineage>
        <taxon>Eukaryota</taxon>
        <taxon>Viridiplantae</taxon>
        <taxon>Streptophyta</taxon>
        <taxon>Embryophyta</taxon>
        <taxon>Tracheophyta</taxon>
        <taxon>Spermatophyta</taxon>
        <taxon>Magnoliopsida</taxon>
        <taxon>eudicotyledons</taxon>
        <taxon>Gunneridae</taxon>
        <taxon>Pentapetalae</taxon>
        <taxon>asterids</taxon>
        <taxon>lamiids</taxon>
        <taxon>Solanales</taxon>
        <taxon>Solanaceae</taxon>
        <taxon>Solanoideae</taxon>
        <taxon>Solaneae</taxon>
        <taxon>Solanum</taxon>
    </lineage>
</organism>
<dbReference type="EMBL" id="JBANQN010000008">
    <property type="protein sequence ID" value="KAK6782563.1"/>
    <property type="molecule type" value="Genomic_DNA"/>
</dbReference>
<evidence type="ECO:0000313" key="2">
    <source>
        <dbReference type="Proteomes" id="UP001371456"/>
    </source>
</evidence>
<dbReference type="AlphaFoldDB" id="A0AAN8YAL1"/>
<sequence>MRKRDIFAEFLGPHTTIGSLGLHICNWFDTGQFFGACFDKVNSGEVSPLTTAHKVFVDLLDRYVYAYSFNLDSTRSYIESESDVLIMDRITLVHKIKCLQLPFDPGVYVTHEVIFLCDMCDDIRSLMHIEYPCITANHVVGVVSSAIHYSCFLPWRQ</sequence>
<keyword evidence="2" id="KW-1185">Reference proteome</keyword>
<gene>
    <name evidence="1" type="ORF">RDI58_020359</name>
</gene>
<accession>A0AAN8YAL1</accession>
<comment type="caution">
    <text evidence="1">The sequence shown here is derived from an EMBL/GenBank/DDBJ whole genome shotgun (WGS) entry which is preliminary data.</text>
</comment>
<proteinExistence type="predicted"/>
<name>A0AAN8YAL1_SOLBU</name>
<reference evidence="1 2" key="1">
    <citation type="submission" date="2024-02" db="EMBL/GenBank/DDBJ databases">
        <title>de novo genome assembly of Solanum bulbocastanum strain 11H21.</title>
        <authorList>
            <person name="Hosaka A.J."/>
        </authorList>
    </citation>
    <scope>NUCLEOTIDE SEQUENCE [LARGE SCALE GENOMIC DNA]</scope>
    <source>
        <tissue evidence="1">Young leaves</tissue>
    </source>
</reference>